<feature type="non-terminal residue" evidence="4">
    <location>
        <position position="1"/>
    </location>
</feature>
<dbReference type="FunFam" id="3.30.230.10:FF:000009">
    <property type="entry name" value="116 kDa U5 small nuclear ribonucleoprotein component"/>
    <property type="match status" value="1"/>
</dbReference>
<evidence type="ECO:0000313" key="5">
    <source>
        <dbReference type="Proteomes" id="UP000236370"/>
    </source>
</evidence>
<protein>
    <submittedName>
        <fullName evidence="4">EFTUD2 isoform 26</fullName>
    </submittedName>
</protein>
<sequence length="133" mass="14810">QTKYDWDLLAARSIWAFGPDATGPNILVDDTLPSEVDKALLGSVKDSIVQGFQWGTREGPLCDELIRNVKFKILDAVVAQEPLHRGGGQIIPTARRVVYSAFLMGARDSGCTHPRLPSVHHQSFYPGHRLFWL</sequence>
<dbReference type="PANTHER" id="PTHR42908:SF6">
    <property type="entry name" value="116 KDA U5 SMALL NUCLEAR RIBONUCLEOPROTEIN COMPONENT"/>
    <property type="match status" value="1"/>
</dbReference>
<dbReference type="Proteomes" id="UP000236370">
    <property type="component" value="Unassembled WGS sequence"/>
</dbReference>
<keyword evidence="1" id="KW-0547">Nucleotide-binding</keyword>
<gene>
    <name evidence="4" type="ORF">CK820_G0052912</name>
</gene>
<dbReference type="EMBL" id="NBAG03000579">
    <property type="protein sequence ID" value="PNI14492.1"/>
    <property type="molecule type" value="Genomic_DNA"/>
</dbReference>
<evidence type="ECO:0000259" key="3">
    <source>
        <dbReference type="SMART" id="SM00889"/>
    </source>
</evidence>
<dbReference type="AlphaFoldDB" id="A0A2J8IVE2"/>
<evidence type="ECO:0000313" key="4">
    <source>
        <dbReference type="EMBL" id="PNI14492.1"/>
    </source>
</evidence>
<dbReference type="PANTHER" id="PTHR42908">
    <property type="entry name" value="TRANSLATION ELONGATION FACTOR-RELATED"/>
    <property type="match status" value="1"/>
</dbReference>
<dbReference type="GO" id="GO:0005525">
    <property type="term" value="F:GTP binding"/>
    <property type="evidence" value="ECO:0007669"/>
    <property type="project" value="UniProtKB-KW"/>
</dbReference>
<keyword evidence="2" id="KW-0342">GTP-binding</keyword>
<proteinExistence type="predicted"/>
<dbReference type="Pfam" id="PF03764">
    <property type="entry name" value="EFG_IV"/>
    <property type="match status" value="1"/>
</dbReference>
<evidence type="ECO:0000256" key="2">
    <source>
        <dbReference type="ARBA" id="ARBA00023134"/>
    </source>
</evidence>
<dbReference type="InterPro" id="IPR014721">
    <property type="entry name" value="Ribsml_uS5_D2-typ_fold_subgr"/>
</dbReference>
<accession>A0A2J8IVE2</accession>
<feature type="domain" description="Translation elongation factor EFG/EF2" evidence="3">
    <location>
        <begin position="1"/>
        <end position="106"/>
    </location>
</feature>
<comment type="caution">
    <text evidence="4">The sequence shown here is derived from an EMBL/GenBank/DDBJ whole genome shotgun (WGS) entry which is preliminary data.</text>
</comment>
<name>A0A2J8IVE2_PANTR</name>
<dbReference type="Gene3D" id="3.30.230.10">
    <property type="match status" value="1"/>
</dbReference>
<dbReference type="InterPro" id="IPR020568">
    <property type="entry name" value="Ribosomal_Su5_D2-typ_SF"/>
</dbReference>
<dbReference type="CDD" id="cd01683">
    <property type="entry name" value="EF2_IV_snRNP"/>
    <property type="match status" value="1"/>
</dbReference>
<dbReference type="SMART" id="SM00889">
    <property type="entry name" value="EFG_IV"/>
    <property type="match status" value="1"/>
</dbReference>
<evidence type="ECO:0000256" key="1">
    <source>
        <dbReference type="ARBA" id="ARBA00022741"/>
    </source>
</evidence>
<organism evidence="4 5">
    <name type="scientific">Pan troglodytes</name>
    <name type="common">Chimpanzee</name>
    <dbReference type="NCBI Taxonomy" id="9598"/>
    <lineage>
        <taxon>Eukaryota</taxon>
        <taxon>Metazoa</taxon>
        <taxon>Chordata</taxon>
        <taxon>Craniata</taxon>
        <taxon>Vertebrata</taxon>
        <taxon>Euteleostomi</taxon>
        <taxon>Mammalia</taxon>
        <taxon>Eutheria</taxon>
        <taxon>Euarchontoglires</taxon>
        <taxon>Primates</taxon>
        <taxon>Haplorrhini</taxon>
        <taxon>Catarrhini</taxon>
        <taxon>Hominidae</taxon>
        <taxon>Pan</taxon>
    </lineage>
</organism>
<reference evidence="4 5" key="1">
    <citation type="submission" date="2017-12" db="EMBL/GenBank/DDBJ databases">
        <title>High-resolution comparative analysis of great ape genomes.</title>
        <authorList>
            <person name="Pollen A."/>
            <person name="Hastie A."/>
            <person name="Hormozdiari F."/>
            <person name="Dougherty M."/>
            <person name="Liu R."/>
            <person name="Chaisson M."/>
            <person name="Hoppe E."/>
            <person name="Hill C."/>
            <person name="Pang A."/>
            <person name="Hillier L."/>
            <person name="Baker C."/>
            <person name="Armstrong J."/>
            <person name="Shendure J."/>
            <person name="Paten B."/>
            <person name="Wilson R."/>
            <person name="Chao H."/>
            <person name="Schneider V."/>
            <person name="Ventura M."/>
            <person name="Kronenberg Z."/>
            <person name="Murali S."/>
            <person name="Gordon D."/>
            <person name="Cantsilieris S."/>
            <person name="Munson K."/>
            <person name="Nelson B."/>
            <person name="Raja A."/>
            <person name="Underwood J."/>
            <person name="Diekhans M."/>
            <person name="Fiddes I."/>
            <person name="Haussler D."/>
            <person name="Eichler E."/>
        </authorList>
    </citation>
    <scope>NUCLEOTIDE SEQUENCE [LARGE SCALE GENOMIC DNA]</scope>
    <source>
        <strain evidence="4">Yerkes chimp pedigree #C0471</strain>
    </source>
</reference>
<dbReference type="InterPro" id="IPR005517">
    <property type="entry name" value="Transl_elong_EFG/EF2_IV"/>
</dbReference>
<dbReference type="SUPFAM" id="SSF54211">
    <property type="entry name" value="Ribosomal protein S5 domain 2-like"/>
    <property type="match status" value="1"/>
</dbReference>